<dbReference type="AlphaFoldDB" id="A0A6B1DTC5"/>
<organism evidence="6">
    <name type="scientific">Caldilineaceae bacterium SB0662_bin_9</name>
    <dbReference type="NCBI Taxonomy" id="2605258"/>
    <lineage>
        <taxon>Bacteria</taxon>
        <taxon>Bacillati</taxon>
        <taxon>Chloroflexota</taxon>
        <taxon>Caldilineae</taxon>
        <taxon>Caldilineales</taxon>
        <taxon>Caldilineaceae</taxon>
    </lineage>
</organism>
<dbReference type="GO" id="GO:0016887">
    <property type="term" value="F:ATP hydrolysis activity"/>
    <property type="evidence" value="ECO:0007669"/>
    <property type="project" value="InterPro"/>
</dbReference>
<dbReference type="FunFam" id="3.40.50.300:FF:000016">
    <property type="entry name" value="Oligopeptide ABC transporter ATP-binding component"/>
    <property type="match status" value="1"/>
</dbReference>
<dbReference type="PANTHER" id="PTHR43776:SF7">
    <property type="entry name" value="D,D-DIPEPTIDE TRANSPORT ATP-BINDING PROTEIN DDPF-RELATED"/>
    <property type="match status" value="1"/>
</dbReference>
<evidence type="ECO:0000256" key="3">
    <source>
        <dbReference type="ARBA" id="ARBA00022741"/>
    </source>
</evidence>
<comment type="caution">
    <text evidence="6">The sequence shown here is derived from an EMBL/GenBank/DDBJ whole genome shotgun (WGS) entry which is preliminary data.</text>
</comment>
<evidence type="ECO:0000256" key="1">
    <source>
        <dbReference type="ARBA" id="ARBA00005417"/>
    </source>
</evidence>
<reference evidence="6" key="1">
    <citation type="submission" date="2019-09" db="EMBL/GenBank/DDBJ databases">
        <title>Characterisation of the sponge microbiome using genome-centric metagenomics.</title>
        <authorList>
            <person name="Engelberts J.P."/>
            <person name="Robbins S.J."/>
            <person name="De Goeij J.M."/>
            <person name="Aranda M."/>
            <person name="Bell S.C."/>
            <person name="Webster N.S."/>
        </authorList>
    </citation>
    <scope>NUCLEOTIDE SEQUENCE</scope>
    <source>
        <strain evidence="6">SB0662_bin_9</strain>
    </source>
</reference>
<dbReference type="InterPro" id="IPR017871">
    <property type="entry name" value="ABC_transporter-like_CS"/>
</dbReference>
<feature type="domain" description="ABC transporter" evidence="5">
    <location>
        <begin position="37"/>
        <end position="281"/>
    </location>
</feature>
<dbReference type="Gene3D" id="3.40.50.300">
    <property type="entry name" value="P-loop containing nucleotide triphosphate hydrolases"/>
    <property type="match status" value="1"/>
</dbReference>
<dbReference type="SMART" id="SM00382">
    <property type="entry name" value="AAA"/>
    <property type="match status" value="1"/>
</dbReference>
<comment type="similarity">
    <text evidence="1">Belongs to the ABC transporter superfamily.</text>
</comment>
<evidence type="ECO:0000256" key="2">
    <source>
        <dbReference type="ARBA" id="ARBA00022448"/>
    </source>
</evidence>
<keyword evidence="3" id="KW-0547">Nucleotide-binding</keyword>
<dbReference type="GO" id="GO:0015833">
    <property type="term" value="P:peptide transport"/>
    <property type="evidence" value="ECO:0007669"/>
    <property type="project" value="InterPro"/>
</dbReference>
<evidence type="ECO:0000313" key="6">
    <source>
        <dbReference type="EMBL" id="MYD90508.1"/>
    </source>
</evidence>
<dbReference type="InterPro" id="IPR027417">
    <property type="entry name" value="P-loop_NTPase"/>
</dbReference>
<dbReference type="SUPFAM" id="SSF52540">
    <property type="entry name" value="P-loop containing nucleoside triphosphate hydrolases"/>
    <property type="match status" value="1"/>
</dbReference>
<accession>A0A6B1DTC5</accession>
<dbReference type="PROSITE" id="PS00211">
    <property type="entry name" value="ABC_TRANSPORTER_1"/>
    <property type="match status" value="1"/>
</dbReference>
<name>A0A6B1DTC5_9CHLR</name>
<dbReference type="InterPro" id="IPR013563">
    <property type="entry name" value="Oligopep_ABC_C"/>
</dbReference>
<dbReference type="InterPro" id="IPR050319">
    <property type="entry name" value="ABC_transp_ATP-bind"/>
</dbReference>
<dbReference type="Pfam" id="PF08352">
    <property type="entry name" value="oligo_HPY"/>
    <property type="match status" value="1"/>
</dbReference>
<dbReference type="GO" id="GO:0055085">
    <property type="term" value="P:transmembrane transport"/>
    <property type="evidence" value="ECO:0007669"/>
    <property type="project" value="UniProtKB-ARBA"/>
</dbReference>
<proteinExistence type="inferred from homology"/>
<dbReference type="EMBL" id="VXPY01000065">
    <property type="protein sequence ID" value="MYD90508.1"/>
    <property type="molecule type" value="Genomic_DNA"/>
</dbReference>
<sequence>MATTPTSPSDAAVDYVESGSGQGPLLEVRNLKMHFPIRKGFLKRVVGHVKAVDDVSFSVERGTVFGLVGESGCGKSTTGRCVIRLLKATAGEIVYTMPDDEPVHIEALDPESLRMMRRHIQIVFQDPYASLNPRLTLKQIVGEPLVINHVSQGQDLQDQVAELLRRVGLSPEHMNRYPHAFSGGQRQRISLARALALNPRFIVADEPVSALDVSVQAQILNLIKDLREEFGLTYLFIAHNMSVIKHICDSVAVMYVGQIVEMTTTRQLFRKPLHPYTEALLEAIPVPDPRRDRHRIVLEGDVPNPADPPSGCYFHPRCAYAQDVCRTETPPLAEHTPGHLARCHFAAELELKGMTI</sequence>
<keyword evidence="2" id="KW-0813">Transport</keyword>
<keyword evidence="4 6" id="KW-0067">ATP-binding</keyword>
<evidence type="ECO:0000259" key="5">
    <source>
        <dbReference type="PROSITE" id="PS50893"/>
    </source>
</evidence>
<gene>
    <name evidence="6" type="ORF">F4Y08_09270</name>
</gene>
<dbReference type="PROSITE" id="PS50893">
    <property type="entry name" value="ABC_TRANSPORTER_2"/>
    <property type="match status" value="1"/>
</dbReference>
<evidence type="ECO:0000256" key="4">
    <source>
        <dbReference type="ARBA" id="ARBA00022840"/>
    </source>
</evidence>
<dbReference type="Pfam" id="PF00005">
    <property type="entry name" value="ABC_tran"/>
    <property type="match status" value="1"/>
</dbReference>
<dbReference type="InterPro" id="IPR003439">
    <property type="entry name" value="ABC_transporter-like_ATP-bd"/>
</dbReference>
<dbReference type="NCBIfam" id="TIGR01727">
    <property type="entry name" value="oligo_HPY"/>
    <property type="match status" value="1"/>
</dbReference>
<dbReference type="CDD" id="cd03257">
    <property type="entry name" value="ABC_NikE_OppD_transporters"/>
    <property type="match status" value="1"/>
</dbReference>
<dbReference type="InterPro" id="IPR003593">
    <property type="entry name" value="AAA+_ATPase"/>
</dbReference>
<dbReference type="GO" id="GO:0005524">
    <property type="term" value="F:ATP binding"/>
    <property type="evidence" value="ECO:0007669"/>
    <property type="project" value="UniProtKB-KW"/>
</dbReference>
<protein>
    <submittedName>
        <fullName evidence="6">ATP-binding cassette domain-containing protein</fullName>
    </submittedName>
</protein>
<dbReference type="PANTHER" id="PTHR43776">
    <property type="entry name" value="TRANSPORT ATP-BINDING PROTEIN"/>
    <property type="match status" value="1"/>
</dbReference>